<comment type="caution">
    <text evidence="2">The sequence shown here is derived from an EMBL/GenBank/DDBJ whole genome shotgun (WGS) entry which is preliminary data.</text>
</comment>
<dbReference type="Proteomes" id="UP001171508">
    <property type="component" value="Unassembled WGS sequence"/>
</dbReference>
<keyword evidence="1" id="KW-0472">Membrane</keyword>
<dbReference type="AlphaFoldDB" id="A0AAP4Q068"/>
<accession>A0AAP4Q068</accession>
<feature type="transmembrane region" description="Helical" evidence="1">
    <location>
        <begin position="61"/>
        <end position="79"/>
    </location>
</feature>
<sequence>MDDKNLELIAEINTTLDYDKEPIIIEDYNSLFIFLLNISLIPIIVYIYIYNPGGLDEGSLSRNIVITSFFMSFFIRPYLKSKGKRKIVLTNNNIKFMHENKILEEIRLSEITDIKKTHIDLYHNSQVPNKLILIFGYIIIILFVISQKAYYLLFLILFLHIFLVITKYILHKMKDKNYKYRLFDAIIVYNNDKFINILPITNKDYQKVRNYFLDKSLGDIKNKKIYFEIAHSFERINLSKGN</sequence>
<evidence type="ECO:0000256" key="1">
    <source>
        <dbReference type="SAM" id="Phobius"/>
    </source>
</evidence>
<feature type="transmembrane region" description="Helical" evidence="1">
    <location>
        <begin position="30"/>
        <end position="49"/>
    </location>
</feature>
<feature type="transmembrane region" description="Helical" evidence="1">
    <location>
        <begin position="127"/>
        <end position="145"/>
    </location>
</feature>
<organism evidence="2 3">
    <name type="scientific">Aliarcobacter butzleri</name>
    <dbReference type="NCBI Taxonomy" id="28197"/>
    <lineage>
        <taxon>Bacteria</taxon>
        <taxon>Pseudomonadati</taxon>
        <taxon>Campylobacterota</taxon>
        <taxon>Epsilonproteobacteria</taxon>
        <taxon>Campylobacterales</taxon>
        <taxon>Arcobacteraceae</taxon>
        <taxon>Aliarcobacter</taxon>
    </lineage>
</organism>
<dbReference type="RefSeq" id="WP_123377280.1">
    <property type="nucleotide sequence ID" value="NZ_JABWGL010000016.1"/>
</dbReference>
<keyword evidence="1" id="KW-0812">Transmembrane</keyword>
<reference evidence="2" key="1">
    <citation type="journal article" date="2023" name="Microorganisms">
        <title>Genomic Characterization of Arcobacter butzleri Strains Isolated from Various Sources in Lithuania.</title>
        <authorList>
            <person name="Uljanovas D."/>
            <person name="Golz G."/>
            <person name="Fleischmann S."/>
            <person name="Kudirkiene E."/>
            <person name="Kasetiene N."/>
            <person name="Grineviciene A."/>
            <person name="Tamuleviciene E."/>
            <person name="Aksomaitiene J."/>
            <person name="Alter T."/>
            <person name="Malakauskas M."/>
        </authorList>
    </citation>
    <scope>NUCLEOTIDE SEQUENCE</scope>
    <source>
        <strain evidence="2">H19</strain>
    </source>
</reference>
<reference evidence="2" key="2">
    <citation type="submission" date="2023-01" db="EMBL/GenBank/DDBJ databases">
        <authorList>
            <person name="Uljanovas D."/>
        </authorList>
    </citation>
    <scope>NUCLEOTIDE SEQUENCE</scope>
    <source>
        <strain evidence="2">H19</strain>
    </source>
</reference>
<gene>
    <name evidence="2" type="ORF">PJV92_10425</name>
</gene>
<dbReference type="EMBL" id="JAQJJM010000030">
    <property type="protein sequence ID" value="MDN5133137.1"/>
    <property type="molecule type" value="Genomic_DNA"/>
</dbReference>
<evidence type="ECO:0000313" key="3">
    <source>
        <dbReference type="Proteomes" id="UP001171508"/>
    </source>
</evidence>
<proteinExistence type="predicted"/>
<feature type="transmembrane region" description="Helical" evidence="1">
    <location>
        <begin position="151"/>
        <end position="170"/>
    </location>
</feature>
<protein>
    <submittedName>
        <fullName evidence="2">Uncharacterized protein</fullName>
    </submittedName>
</protein>
<evidence type="ECO:0000313" key="2">
    <source>
        <dbReference type="EMBL" id="MDN5133137.1"/>
    </source>
</evidence>
<keyword evidence="1" id="KW-1133">Transmembrane helix</keyword>
<name>A0AAP4Q068_9BACT</name>